<protein>
    <submittedName>
        <fullName evidence="1">Uncharacterized protein</fullName>
    </submittedName>
</protein>
<sequence length="119" mass="14332">METCNYEEKEIKQLKVKDKWEKDFGILTFDTVKNKFHFKYDDNCNGYPFSDINIQNGKEFEQNTMFNVFSFDDSFARSKMIEQYNLSGKSNNEMQWFFKELCAKNQTLSCRGLYFEEIQ</sequence>
<organism evidence="1">
    <name type="scientific">Arcobacter sp. AZ-2023</name>
    <dbReference type="NCBI Taxonomy" id="3074453"/>
    <lineage>
        <taxon>Bacteria</taxon>
        <taxon>Pseudomonadati</taxon>
        <taxon>Campylobacterota</taxon>
        <taxon>Epsilonproteobacteria</taxon>
        <taxon>Campylobacterales</taxon>
        <taxon>Arcobacteraceae</taxon>
        <taxon>Arcobacter</taxon>
    </lineage>
</organism>
<name>A0AA96DMA5_9BACT</name>
<evidence type="ECO:0000313" key="1">
    <source>
        <dbReference type="EMBL" id="WNL30509.1"/>
    </source>
</evidence>
<dbReference type="AlphaFoldDB" id="A0AA96DMA5"/>
<gene>
    <name evidence="1" type="ORF">RMQ68_03735</name>
</gene>
<accession>A0AA96DMA5</accession>
<proteinExistence type="predicted"/>
<reference evidence="1" key="1">
    <citation type="submission" date="2023-09" db="EMBL/GenBank/DDBJ databases">
        <title>Arcobacter tbilisiensis sp. nov. isolated from chicken meat in Tbilisi, Georgia.</title>
        <authorList>
            <person name="Matthias R."/>
            <person name="Zautner A.E."/>
        </authorList>
    </citation>
    <scope>NUCLEOTIDE SEQUENCE</scope>
    <source>
        <strain evidence="1">LEO 52</strain>
    </source>
</reference>
<dbReference type="EMBL" id="CP134854">
    <property type="protein sequence ID" value="WNL30509.1"/>
    <property type="molecule type" value="Genomic_DNA"/>
</dbReference>